<proteinExistence type="predicted"/>
<dbReference type="SFLD" id="SFLDS00003">
    <property type="entry name" value="Haloacid_Dehalogenase"/>
    <property type="match status" value="1"/>
</dbReference>
<accession>A0A0D6DVT3</accession>
<dbReference type="InterPro" id="IPR050155">
    <property type="entry name" value="HAD-like_hydrolase_sf"/>
</dbReference>
<gene>
    <name evidence="1" type="ORF">LACPI_0868</name>
</gene>
<sequence>MTLKNLFFDLDGTIVDSGTGIINGFRYAFDQLNLPQLSDSTLNTFIGPPLEATFLTLSNGDEHLAETAINHYRAYYASTGMLESAPYADIVETLSVLSTRGYTLYIATSKKESVAIDMLKALKLSDHFDGIFGSTPQTMTKTLVLKHALMTTQSKPDESVMIGDREFDIIGGLNNDVSQTVGVLWGFGDRAELEQVGCDHIISHPKALLEIFK</sequence>
<dbReference type="GO" id="GO:0004713">
    <property type="term" value="F:protein tyrosine kinase activity"/>
    <property type="evidence" value="ECO:0007669"/>
    <property type="project" value="TreeGrafter"/>
</dbReference>
<dbReference type="RefSeq" id="WP_047915255.1">
    <property type="nucleotide sequence ID" value="NZ_LN774769.1"/>
</dbReference>
<dbReference type="Gene3D" id="3.40.50.1000">
    <property type="entry name" value="HAD superfamily/HAD-like"/>
    <property type="match status" value="1"/>
</dbReference>
<dbReference type="GO" id="GO:0005829">
    <property type="term" value="C:cytosol"/>
    <property type="evidence" value="ECO:0007669"/>
    <property type="project" value="TreeGrafter"/>
</dbReference>
<dbReference type="Pfam" id="PF13419">
    <property type="entry name" value="HAD_2"/>
    <property type="match status" value="1"/>
</dbReference>
<dbReference type="InterPro" id="IPR023214">
    <property type="entry name" value="HAD_sf"/>
</dbReference>
<dbReference type="InterPro" id="IPR023198">
    <property type="entry name" value="PGP-like_dom2"/>
</dbReference>
<dbReference type="InterPro" id="IPR041492">
    <property type="entry name" value="HAD_2"/>
</dbReference>
<evidence type="ECO:0000313" key="2">
    <source>
        <dbReference type="Proteomes" id="UP000033166"/>
    </source>
</evidence>
<dbReference type="PANTHER" id="PTHR43434:SF20">
    <property type="entry name" value="5'-NUCLEOTIDASE"/>
    <property type="match status" value="1"/>
</dbReference>
<reference evidence="2" key="1">
    <citation type="submission" date="2015-01" db="EMBL/GenBank/DDBJ databases">
        <authorList>
            <person name="Andreevskaya M."/>
        </authorList>
    </citation>
    <scope>NUCLEOTIDE SEQUENCE [LARGE SCALE GENOMIC DNA]</scope>
    <source>
        <strain evidence="2">MKFS47</strain>
    </source>
</reference>
<dbReference type="Gene3D" id="1.10.150.240">
    <property type="entry name" value="Putative phosphatase, domain 2"/>
    <property type="match status" value="1"/>
</dbReference>
<dbReference type="SUPFAM" id="SSF56784">
    <property type="entry name" value="HAD-like"/>
    <property type="match status" value="1"/>
</dbReference>
<evidence type="ECO:0000313" key="1">
    <source>
        <dbReference type="EMBL" id="CEN28068.1"/>
    </source>
</evidence>
<dbReference type="Proteomes" id="UP000033166">
    <property type="component" value="Chromosome I"/>
</dbReference>
<dbReference type="HOGENOM" id="CLU_045011_19_4_9"/>
<dbReference type="EMBL" id="LN774769">
    <property type="protein sequence ID" value="CEN28068.1"/>
    <property type="molecule type" value="Genomic_DNA"/>
</dbReference>
<dbReference type="PANTHER" id="PTHR43434">
    <property type="entry name" value="PHOSPHOGLYCOLATE PHOSPHATASE"/>
    <property type="match status" value="1"/>
</dbReference>
<dbReference type="InterPro" id="IPR036412">
    <property type="entry name" value="HAD-like_sf"/>
</dbReference>
<protein>
    <submittedName>
        <fullName evidence="1">Phosphoglycolate phosphatase</fullName>
    </submittedName>
</protein>
<name>A0A0D6DVT3_9LACT</name>
<dbReference type="AlphaFoldDB" id="A0A0D6DVT3"/>
<dbReference type="SFLD" id="SFLDG01129">
    <property type="entry name" value="C1.5:_HAD__Beta-PGM__Phosphata"/>
    <property type="match status" value="1"/>
</dbReference>
<dbReference type="SFLD" id="SFLDG01135">
    <property type="entry name" value="C1.5.6:_HAD__Beta-PGM__Phospha"/>
    <property type="match status" value="1"/>
</dbReference>
<dbReference type="STRING" id="1364.LP2241_20437"/>
<dbReference type="KEGG" id="lpk:LACPI_0868"/>
<organism evidence="1 2">
    <name type="scientific">Pseudolactococcus piscium MKFS47</name>
    <dbReference type="NCBI Taxonomy" id="297352"/>
    <lineage>
        <taxon>Bacteria</taxon>
        <taxon>Bacillati</taxon>
        <taxon>Bacillota</taxon>
        <taxon>Bacilli</taxon>
        <taxon>Lactobacillales</taxon>
        <taxon>Streptococcaceae</taxon>
        <taxon>Pseudolactococcus</taxon>
    </lineage>
</organism>